<organism evidence="3">
    <name type="scientific">Rhipicephalus appendiculatus</name>
    <name type="common">Brown ear tick</name>
    <dbReference type="NCBI Taxonomy" id="34631"/>
    <lineage>
        <taxon>Eukaryota</taxon>
        <taxon>Metazoa</taxon>
        <taxon>Ecdysozoa</taxon>
        <taxon>Arthropoda</taxon>
        <taxon>Chelicerata</taxon>
        <taxon>Arachnida</taxon>
        <taxon>Acari</taxon>
        <taxon>Parasitiformes</taxon>
        <taxon>Ixodida</taxon>
        <taxon>Ixodoidea</taxon>
        <taxon>Ixodidae</taxon>
        <taxon>Rhipicephalinae</taxon>
        <taxon>Rhipicephalus</taxon>
        <taxon>Rhipicephalus</taxon>
    </lineage>
</organism>
<evidence type="ECO:0008006" key="4">
    <source>
        <dbReference type="Google" id="ProtNLM"/>
    </source>
</evidence>
<accession>A0A131YCJ3</accession>
<proteinExistence type="predicted"/>
<feature type="region of interest" description="Disordered" evidence="1">
    <location>
        <begin position="74"/>
        <end position="130"/>
    </location>
</feature>
<feature type="compositionally biased region" description="Gly residues" evidence="1">
    <location>
        <begin position="88"/>
        <end position="98"/>
    </location>
</feature>
<feature type="chain" id="PRO_5007284625" description="Glycine rich superfamily member" evidence="2">
    <location>
        <begin position="26"/>
        <end position="130"/>
    </location>
</feature>
<keyword evidence="2" id="KW-0732">Signal</keyword>
<feature type="compositionally biased region" description="Basic residues" evidence="1">
    <location>
        <begin position="117"/>
        <end position="130"/>
    </location>
</feature>
<dbReference type="EMBL" id="GEDV01011548">
    <property type="protein sequence ID" value="JAP77009.1"/>
    <property type="molecule type" value="Transcribed_RNA"/>
</dbReference>
<reference evidence="3" key="1">
    <citation type="journal article" date="2016" name="Ticks Tick Borne Dis.">
        <title>De novo assembly and annotation of the salivary gland transcriptome of Rhipicephalus appendiculatus male and female ticks during blood feeding.</title>
        <authorList>
            <person name="de Castro M.H."/>
            <person name="de Klerk D."/>
            <person name="Pienaar R."/>
            <person name="Latif A.A."/>
            <person name="Rees D.J."/>
            <person name="Mans B.J."/>
        </authorList>
    </citation>
    <scope>NUCLEOTIDE SEQUENCE</scope>
    <source>
        <tissue evidence="3">Salivary glands</tissue>
    </source>
</reference>
<evidence type="ECO:0000313" key="3">
    <source>
        <dbReference type="EMBL" id="JAP77009.1"/>
    </source>
</evidence>
<name>A0A131YCJ3_RHIAP</name>
<evidence type="ECO:0000256" key="2">
    <source>
        <dbReference type="SAM" id="SignalP"/>
    </source>
</evidence>
<sequence>MKFFHQGILLFLGLSLFTQPHSVLALKGRRASNITEMVVTFPRVPVERGPLVSPERPLSLFARVFGNINRGLRVHQGAGGHQRPEGHQGPGGQQGSGGRPFSLSTLFHRTPMPSPERRRRAYAKMKTKAG</sequence>
<feature type="signal peptide" evidence="2">
    <location>
        <begin position="1"/>
        <end position="25"/>
    </location>
</feature>
<dbReference type="AlphaFoldDB" id="A0A131YCJ3"/>
<evidence type="ECO:0000256" key="1">
    <source>
        <dbReference type="SAM" id="MobiDB-lite"/>
    </source>
</evidence>
<protein>
    <recommendedName>
        <fullName evidence="4">Glycine rich superfamily member</fullName>
    </recommendedName>
</protein>